<keyword evidence="3" id="KW-1185">Reference proteome</keyword>
<accession>A0AAD8QLS2</accession>
<dbReference type="InterPro" id="IPR007321">
    <property type="entry name" value="Transposase_28"/>
</dbReference>
<evidence type="ECO:0000313" key="2">
    <source>
        <dbReference type="EMBL" id="KAK1604675.1"/>
    </source>
</evidence>
<sequence length="252" mass="27542">MDDSSASLLVYLFILQDHPKHKQQNAMPSSYDSSTSSIEITGVTSTMGDANMDGCATLPRAAALSGPVAERYASSLRTQRVVDALCKKHGIPTAYTAQLARHRRACTPPPERSVCVYAHALEAGMRVPLPGFFSDVLTHFGLAPSQLAPNGWRILSGFVVLCHRAGVPPSLAVFRHFFLLVKFKLRGWYFFRGKDAAGALFAGLPKSNKKWKDKFFFLASPEPWSCPVHWGEPPSKASLCDPVILHVGGVVF</sequence>
<dbReference type="Proteomes" id="UP001231189">
    <property type="component" value="Unassembled WGS sequence"/>
</dbReference>
<dbReference type="Pfam" id="PF04195">
    <property type="entry name" value="Transposase_28"/>
    <property type="match status" value="1"/>
</dbReference>
<proteinExistence type="predicted"/>
<dbReference type="PANTHER" id="PTHR31099">
    <property type="entry name" value="OS06G0165300 PROTEIN"/>
    <property type="match status" value="1"/>
</dbReference>
<feature type="domain" description="Transposase (putative) gypsy type" evidence="1">
    <location>
        <begin position="114"/>
        <end position="180"/>
    </location>
</feature>
<evidence type="ECO:0000259" key="1">
    <source>
        <dbReference type="Pfam" id="PF04195"/>
    </source>
</evidence>
<evidence type="ECO:0000313" key="3">
    <source>
        <dbReference type="Proteomes" id="UP001231189"/>
    </source>
</evidence>
<dbReference type="AlphaFoldDB" id="A0AAD8QLS2"/>
<gene>
    <name evidence="2" type="ORF">QYE76_028348</name>
</gene>
<comment type="caution">
    <text evidence="2">The sequence shown here is derived from an EMBL/GenBank/DDBJ whole genome shotgun (WGS) entry which is preliminary data.</text>
</comment>
<name>A0AAD8QLS2_LOLMU</name>
<reference evidence="2" key="1">
    <citation type="submission" date="2023-07" db="EMBL/GenBank/DDBJ databases">
        <title>A chromosome-level genome assembly of Lolium multiflorum.</title>
        <authorList>
            <person name="Chen Y."/>
            <person name="Copetti D."/>
            <person name="Kolliker R."/>
            <person name="Studer B."/>
        </authorList>
    </citation>
    <scope>NUCLEOTIDE SEQUENCE</scope>
    <source>
        <strain evidence="2">02402/16</strain>
        <tissue evidence="2">Leaf</tissue>
    </source>
</reference>
<dbReference type="PANTHER" id="PTHR31099:SF28">
    <property type="entry name" value="F5J5.12"/>
    <property type="match status" value="1"/>
</dbReference>
<protein>
    <recommendedName>
        <fullName evidence="1">Transposase (putative) gypsy type domain-containing protein</fullName>
    </recommendedName>
</protein>
<organism evidence="2 3">
    <name type="scientific">Lolium multiflorum</name>
    <name type="common">Italian ryegrass</name>
    <name type="synonym">Lolium perenne subsp. multiflorum</name>
    <dbReference type="NCBI Taxonomy" id="4521"/>
    <lineage>
        <taxon>Eukaryota</taxon>
        <taxon>Viridiplantae</taxon>
        <taxon>Streptophyta</taxon>
        <taxon>Embryophyta</taxon>
        <taxon>Tracheophyta</taxon>
        <taxon>Spermatophyta</taxon>
        <taxon>Magnoliopsida</taxon>
        <taxon>Liliopsida</taxon>
        <taxon>Poales</taxon>
        <taxon>Poaceae</taxon>
        <taxon>BOP clade</taxon>
        <taxon>Pooideae</taxon>
        <taxon>Poodae</taxon>
        <taxon>Poeae</taxon>
        <taxon>Poeae Chloroplast Group 2 (Poeae type)</taxon>
        <taxon>Loliodinae</taxon>
        <taxon>Loliinae</taxon>
        <taxon>Lolium</taxon>
    </lineage>
</organism>
<dbReference type="EMBL" id="JAUUTY010000007">
    <property type="protein sequence ID" value="KAK1604675.1"/>
    <property type="molecule type" value="Genomic_DNA"/>
</dbReference>